<evidence type="ECO:0000313" key="1">
    <source>
        <dbReference type="EMBL" id="MSS91982.1"/>
    </source>
</evidence>
<dbReference type="GeneID" id="86056898"/>
<evidence type="ECO:0000313" key="2">
    <source>
        <dbReference type="Proteomes" id="UP000436047"/>
    </source>
</evidence>
<reference evidence="1 2" key="1">
    <citation type="submission" date="2019-08" db="EMBL/GenBank/DDBJ databases">
        <title>In-depth cultivation of the pig gut microbiome towards novel bacterial diversity and tailored functional studies.</title>
        <authorList>
            <person name="Wylensek D."/>
            <person name="Hitch T.C.A."/>
            <person name="Clavel T."/>
        </authorList>
    </citation>
    <scope>NUCLEOTIDE SEQUENCE [LARGE SCALE GENOMIC DNA]</scope>
    <source>
        <strain evidence="1 2">WCA-389-WT-23B</strain>
    </source>
</reference>
<dbReference type="Proteomes" id="UP000436047">
    <property type="component" value="Unassembled WGS sequence"/>
</dbReference>
<name>A0A6N7WBK9_9FIRM</name>
<dbReference type="AlphaFoldDB" id="A0A6N7WBK9"/>
<accession>A0A6N7WBK9</accession>
<organism evidence="1 2">
    <name type="scientific">Eisenbergiella porci</name>
    <dbReference type="NCBI Taxonomy" id="2652274"/>
    <lineage>
        <taxon>Bacteria</taxon>
        <taxon>Bacillati</taxon>
        <taxon>Bacillota</taxon>
        <taxon>Clostridia</taxon>
        <taxon>Lachnospirales</taxon>
        <taxon>Lachnospiraceae</taxon>
        <taxon>Eisenbergiella</taxon>
    </lineage>
</organism>
<gene>
    <name evidence="1" type="ORF">FYJ45_28370</name>
</gene>
<protein>
    <submittedName>
        <fullName evidence="1">Uncharacterized protein</fullName>
    </submittedName>
</protein>
<keyword evidence="2" id="KW-1185">Reference proteome</keyword>
<dbReference type="RefSeq" id="WP_154468315.1">
    <property type="nucleotide sequence ID" value="NZ_JAXDZL010000092.1"/>
</dbReference>
<dbReference type="EMBL" id="VUMI01000097">
    <property type="protein sequence ID" value="MSS91982.1"/>
    <property type="molecule type" value="Genomic_DNA"/>
</dbReference>
<comment type="caution">
    <text evidence="1">The sequence shown here is derived from an EMBL/GenBank/DDBJ whole genome shotgun (WGS) entry which is preliminary data.</text>
</comment>
<proteinExistence type="predicted"/>
<sequence length="210" mass="22906">MSIVSGYKKFKKYILTSSGFQLVSHWTNANTLQFDDGKTAQAKLGAIDGISSSKDSSSDKIAASTKLVSELNSNFSGQFGGMTFWVNDTGEPCVTYKVGADSVSKKLGSWKRILIGSNNTSIDCKKYEGWADFTLDNFFIVAARVRAGVSWSLRYGNINISAIPSLTYNKSTGILSISNTSANESHTYDEQSRISLSTSLDYDIYLITMG</sequence>